<accession>A0AA45UTL7</accession>
<organism evidence="1 2">
    <name type="scientific">Anaplasma phagocytophilum</name>
    <name type="common">Ehrlichia phagocytophila</name>
    <dbReference type="NCBI Taxonomy" id="948"/>
    <lineage>
        <taxon>Bacteria</taxon>
        <taxon>Pseudomonadati</taxon>
        <taxon>Pseudomonadota</taxon>
        <taxon>Alphaproteobacteria</taxon>
        <taxon>Rickettsiales</taxon>
        <taxon>Anaplasmataceae</taxon>
        <taxon>Anaplasma</taxon>
        <taxon>phagocytophilum group</taxon>
    </lineage>
</organism>
<protein>
    <submittedName>
        <fullName evidence="1">Uncharacterized protein</fullName>
    </submittedName>
</protein>
<name>A0AA45UTL7_ANAPH</name>
<sequence length="88" mass="10589">MMLLLDRLITLLLLLPKHPVRTSFSLLRRWRFLLLISISRFVIRVVLEEETETQRTETWQSMLMREALLLQDSAMVWLKGTLRHTRRA</sequence>
<dbReference type="Proteomes" id="UP000078419">
    <property type="component" value="Unassembled WGS sequence"/>
</dbReference>
<reference evidence="2" key="1">
    <citation type="submission" date="2016-03" db="EMBL/GenBank/DDBJ databases">
        <authorList>
            <person name="Loux Valentin"/>
        </authorList>
    </citation>
    <scope>NUCLEOTIDE SEQUENCE [LARGE SCALE GENOMIC DNA]</scope>
    <source>
        <strain evidence="2">C1</strain>
    </source>
</reference>
<proteinExistence type="predicted"/>
<gene>
    <name evidence="1" type="ORF">ANAPC1_01010</name>
</gene>
<dbReference type="EMBL" id="FLLR01000050">
    <property type="protein sequence ID" value="SBO14649.1"/>
    <property type="molecule type" value="Genomic_DNA"/>
</dbReference>
<comment type="caution">
    <text evidence="1">The sequence shown here is derived from an EMBL/GenBank/DDBJ whole genome shotgun (WGS) entry which is preliminary data.</text>
</comment>
<dbReference type="AlphaFoldDB" id="A0AA45UTL7"/>
<evidence type="ECO:0000313" key="1">
    <source>
        <dbReference type="EMBL" id="SBO14649.1"/>
    </source>
</evidence>
<evidence type="ECO:0000313" key="2">
    <source>
        <dbReference type="Proteomes" id="UP000078419"/>
    </source>
</evidence>